<organism evidence="3 5">
    <name type="scientific">Phytophthora infestans</name>
    <name type="common">Potato late blight agent</name>
    <name type="synonym">Botrytis infestans</name>
    <dbReference type="NCBI Taxonomy" id="4787"/>
    <lineage>
        <taxon>Eukaryota</taxon>
        <taxon>Sar</taxon>
        <taxon>Stramenopiles</taxon>
        <taxon>Oomycota</taxon>
        <taxon>Peronosporomycetes</taxon>
        <taxon>Peronosporales</taxon>
        <taxon>Peronosporaceae</taxon>
        <taxon>Phytophthora</taxon>
    </lineage>
</organism>
<keyword evidence="2" id="KW-0812">Transmembrane</keyword>
<sequence length="675" mass="74963">MTLDDDSSASGVRQRKPHGGTSSDRPSSPEALAEEAVASAFSAPKDEQSRTKETFQHAARSLGRTQSWHARAADHVARKRIYSIMAGVIIGVAAVINFQRFYLEKPLISEDSLLMVREMFDNFNWSVNVKEELMAAFDNRPPLMGAAEIRPGVQLFQENVTANSPVVLVPGFTSTGLEIWNGSECSKAYFRQRMWGTSRMLQQFMMNQKCWLEHMMLNRSSGMDPDGIKLRAAKGLEAADYLIGGFWVWGKMVENLAEIGYDSNNLYMAAYDWRLMPHLLEKRDGYFTKLKYTIEMARMSAGGHKVMLVTHSYATQVFFHFLKWVESENGGKGGDQWVETNLESFVNIAGPTLGVVKTISALMSGEMKDTAELGGLSKFLGYFFSVSARTQLARSWSSVFSMMPIGGDRIWGTADSAPDDVVAASPLSTGKNSTIDPRKVKEHVARYGSNGHVVRFVNTSHENVTIGGVQKMLGKLDPYLDQFRSWLSTGIAEDLSLPEYDQSKYWTNPLEAALPKAPSLKVFCFYGVGKPVERGYTYGDNPPDEDNATVNGKRVAPYVFNTDTDDLPYIKGGLRYSDGDGTVPLISLGLMCASGWRTKKFNPGNVDVRVREYRHNPVSMLFDARGGPETADHVDIMGNHGLIRDVLLVAARAYDRVPENITSSIMEIAERVGEL</sequence>
<accession>A0A833SNH7</accession>
<gene>
    <name evidence="3" type="ORF">GN244_ATG11492</name>
    <name evidence="4" type="ORF">GN958_ATG04620</name>
</gene>
<dbReference type="GO" id="GO:0006629">
    <property type="term" value="P:lipid metabolic process"/>
    <property type="evidence" value="ECO:0007669"/>
    <property type="project" value="InterPro"/>
</dbReference>
<dbReference type="EMBL" id="WSZM01000267">
    <property type="protein sequence ID" value="KAF4036383.1"/>
    <property type="molecule type" value="Genomic_DNA"/>
</dbReference>
<keyword evidence="2" id="KW-0472">Membrane</keyword>
<evidence type="ECO:0000313" key="5">
    <source>
        <dbReference type="Proteomes" id="UP000602510"/>
    </source>
</evidence>
<dbReference type="AlphaFoldDB" id="A0A833SNH7"/>
<reference evidence="3" key="1">
    <citation type="submission" date="2020-04" db="EMBL/GenBank/DDBJ databases">
        <title>Hybrid Assembly of Korean Phytophthora infestans isolates.</title>
        <authorList>
            <person name="Prokchorchik M."/>
            <person name="Lee Y."/>
            <person name="Seo J."/>
            <person name="Cho J.-H."/>
            <person name="Park Y.-E."/>
            <person name="Jang D.-C."/>
            <person name="Im J.-S."/>
            <person name="Choi J.-G."/>
            <person name="Park H.-J."/>
            <person name="Lee G.-B."/>
            <person name="Lee Y.-G."/>
            <person name="Hong S.-Y."/>
            <person name="Cho K."/>
            <person name="Sohn K.H."/>
        </authorList>
    </citation>
    <scope>NUCLEOTIDE SEQUENCE</scope>
    <source>
        <strain evidence="3">KR_1_A1</strain>
        <strain evidence="4">KR_2_A2</strain>
    </source>
</reference>
<dbReference type="InterPro" id="IPR003386">
    <property type="entry name" value="LACT/PDAT_acylTrfase"/>
</dbReference>
<dbReference type="PANTHER" id="PTHR11440">
    <property type="entry name" value="LECITHIN-CHOLESTEROL ACYLTRANSFERASE-RELATED"/>
    <property type="match status" value="1"/>
</dbReference>
<keyword evidence="2" id="KW-1133">Transmembrane helix</keyword>
<keyword evidence="3" id="KW-0808">Transferase</keyword>
<feature type="compositionally biased region" description="Basic and acidic residues" evidence="1">
    <location>
        <begin position="44"/>
        <end position="55"/>
    </location>
</feature>
<feature type="transmembrane region" description="Helical" evidence="2">
    <location>
        <begin position="81"/>
        <end position="102"/>
    </location>
</feature>
<comment type="caution">
    <text evidence="3">The sequence shown here is derived from an EMBL/GenBank/DDBJ whole genome shotgun (WGS) entry which is preliminary data.</text>
</comment>
<dbReference type="Gene3D" id="3.40.50.1820">
    <property type="entry name" value="alpha/beta hydrolase"/>
    <property type="match status" value="1"/>
</dbReference>
<keyword evidence="5" id="KW-1185">Reference proteome</keyword>
<proteinExistence type="predicted"/>
<name>A0A833SNH7_PHYIN</name>
<dbReference type="Proteomes" id="UP000602510">
    <property type="component" value="Unassembled WGS sequence"/>
</dbReference>
<dbReference type="Pfam" id="PF02450">
    <property type="entry name" value="LCAT"/>
    <property type="match status" value="1"/>
</dbReference>
<dbReference type="EMBL" id="JAACNO010000644">
    <property type="protein sequence ID" value="KAF4146145.1"/>
    <property type="molecule type" value="Genomic_DNA"/>
</dbReference>
<dbReference type="SUPFAM" id="SSF53474">
    <property type="entry name" value="alpha/beta-Hydrolases"/>
    <property type="match status" value="1"/>
</dbReference>
<evidence type="ECO:0000256" key="2">
    <source>
        <dbReference type="SAM" id="Phobius"/>
    </source>
</evidence>
<protein>
    <submittedName>
        <fullName evidence="3">Lecithin:cholesterol acyltransferase domain-containing protein</fullName>
    </submittedName>
</protein>
<dbReference type="Proteomes" id="UP000704712">
    <property type="component" value="Unassembled WGS sequence"/>
</dbReference>
<dbReference type="InterPro" id="IPR029058">
    <property type="entry name" value="AB_hydrolase_fold"/>
</dbReference>
<keyword evidence="3" id="KW-0012">Acyltransferase</keyword>
<feature type="region of interest" description="Disordered" evidence="1">
    <location>
        <begin position="1"/>
        <end position="62"/>
    </location>
</feature>
<dbReference type="GO" id="GO:0008374">
    <property type="term" value="F:O-acyltransferase activity"/>
    <property type="evidence" value="ECO:0007669"/>
    <property type="project" value="InterPro"/>
</dbReference>
<evidence type="ECO:0000313" key="3">
    <source>
        <dbReference type="EMBL" id="KAF4036383.1"/>
    </source>
</evidence>
<evidence type="ECO:0000313" key="4">
    <source>
        <dbReference type="EMBL" id="KAF4146145.1"/>
    </source>
</evidence>
<evidence type="ECO:0000256" key="1">
    <source>
        <dbReference type="SAM" id="MobiDB-lite"/>
    </source>
</evidence>